<proteinExistence type="predicted"/>
<dbReference type="Pfam" id="PF13426">
    <property type="entry name" value="PAS_9"/>
    <property type="match status" value="2"/>
</dbReference>
<evidence type="ECO:0000259" key="7">
    <source>
        <dbReference type="PROSITE" id="PS50112"/>
    </source>
</evidence>
<evidence type="ECO:0000256" key="2">
    <source>
        <dbReference type="ARBA" id="ARBA00012438"/>
    </source>
</evidence>
<keyword evidence="3" id="KW-0597">Phosphoprotein</keyword>
<dbReference type="EC" id="2.7.13.3" evidence="2"/>
<keyword evidence="4" id="KW-0808">Transferase</keyword>
<name>A0AAE3QUJ3_9BACT</name>
<gene>
    <name evidence="9" type="ORF">QNI16_24790</name>
</gene>
<protein>
    <recommendedName>
        <fullName evidence="2">histidine kinase</fullName>
        <ecNumber evidence="2">2.7.13.3</ecNumber>
    </recommendedName>
</protein>
<dbReference type="InterPro" id="IPR001610">
    <property type="entry name" value="PAC"/>
</dbReference>
<dbReference type="AlphaFoldDB" id="A0AAE3QUJ3"/>
<dbReference type="Proteomes" id="UP001241110">
    <property type="component" value="Unassembled WGS sequence"/>
</dbReference>
<feature type="domain" description="PAS" evidence="7">
    <location>
        <begin position="1"/>
        <end position="53"/>
    </location>
</feature>
<dbReference type="InterPro" id="IPR013655">
    <property type="entry name" value="PAS_fold_3"/>
</dbReference>
<feature type="domain" description="PAC" evidence="8">
    <location>
        <begin position="203"/>
        <end position="255"/>
    </location>
</feature>
<sequence length="744" mass="85596">MEGLFKILFESAPEATLVVTTLGEIMLANNQVERLFGYTKEELIGREIEILLPVEMVGMHKLHRLEYVKSPGLREMGSGGELAACHKNGSELLVEVSLSPLPMENDLLIAVAVRDVTERRKLNTQLKISEQQFKGAFEYSAVGMALVSLGGKWMRVNKSLCQLLGYTEEEFLLTDFQQLTHAEDLEGDLLLVEKIIKGEIESYQLEKRYFHKNGNIIWALLNVSLVKDIHGNPLHFISQIQDITEWKRSEQLLLERDALLSKLSAQVPGAIFQYQLFPDGTSSFPFTSQGVLDIYELTSVELKKKGSLVRERLHPDDYARTIASIQESFQTLSLWLQEYRVLLPKKGIRWIQGNAKPERQRDGSVLWHGYLTDITERKKTELALIESEQRWQFALEGSGDGVWDWHIPSGQVFYSNRWKSMLGYETNEIGDQREEWTTRIHPQDRLPHDRELNKYLSGEVDVYINEYRIRRKDGTYHWILSRGKVILYDEKGKPVRMIGTFSDISWQKNKETELTQALNIVNEQNKRLLNFAYIVSHNLRSHTVNLEMMLIFLEDENMQDEREQTIGYLNRISKSLSETVGHLVEVVDIQSNPNQPRQHLNLRDYIQKTVSSLTKDININKVKIVNNVSPLVSVDYNPAYLENILLNFISNGIRYRHPEREPIISLDVFYENEKLLLKIGDNGIGIDLEGNGRELFGMYKTFHGNPDAKGIGLFITKNQVEAMGGKIEVESKVDAGTTFKIYFR</sequence>
<dbReference type="SUPFAM" id="SSF55874">
    <property type="entry name" value="ATPase domain of HSP90 chaperone/DNA topoisomerase II/histidine kinase"/>
    <property type="match status" value="1"/>
</dbReference>
<comment type="caution">
    <text evidence="9">The sequence shown here is derived from an EMBL/GenBank/DDBJ whole genome shotgun (WGS) entry which is preliminary data.</text>
</comment>
<evidence type="ECO:0000256" key="5">
    <source>
        <dbReference type="ARBA" id="ARBA00022777"/>
    </source>
</evidence>
<reference evidence="9" key="1">
    <citation type="submission" date="2023-05" db="EMBL/GenBank/DDBJ databases">
        <authorList>
            <person name="Zhang X."/>
        </authorList>
    </citation>
    <scope>NUCLEOTIDE SEQUENCE</scope>
    <source>
        <strain evidence="9">YF14B1</strain>
    </source>
</reference>
<dbReference type="PRINTS" id="PR00344">
    <property type="entry name" value="BCTRLSENSOR"/>
</dbReference>
<comment type="catalytic activity">
    <reaction evidence="1">
        <text>ATP + protein L-histidine = ADP + protein N-phospho-L-histidine.</text>
        <dbReference type="EC" id="2.7.13.3"/>
    </reaction>
</comment>
<evidence type="ECO:0000256" key="3">
    <source>
        <dbReference type="ARBA" id="ARBA00022553"/>
    </source>
</evidence>
<dbReference type="CDD" id="cd00130">
    <property type="entry name" value="PAS"/>
    <property type="match status" value="4"/>
</dbReference>
<dbReference type="Pfam" id="PF08447">
    <property type="entry name" value="PAS_3"/>
    <property type="match status" value="2"/>
</dbReference>
<dbReference type="Gene3D" id="3.30.565.10">
    <property type="entry name" value="Histidine kinase-like ATPase, C-terminal domain"/>
    <property type="match status" value="1"/>
</dbReference>
<evidence type="ECO:0000313" key="10">
    <source>
        <dbReference type="Proteomes" id="UP001241110"/>
    </source>
</evidence>
<dbReference type="InterPro" id="IPR052162">
    <property type="entry name" value="Sensor_kinase/Photoreceptor"/>
</dbReference>
<dbReference type="InterPro" id="IPR003594">
    <property type="entry name" value="HATPase_dom"/>
</dbReference>
<feature type="domain" description="PAS" evidence="7">
    <location>
        <begin position="387"/>
        <end position="459"/>
    </location>
</feature>
<dbReference type="InterPro" id="IPR035965">
    <property type="entry name" value="PAS-like_dom_sf"/>
</dbReference>
<evidence type="ECO:0000256" key="4">
    <source>
        <dbReference type="ARBA" id="ARBA00022679"/>
    </source>
</evidence>
<evidence type="ECO:0000256" key="1">
    <source>
        <dbReference type="ARBA" id="ARBA00000085"/>
    </source>
</evidence>
<dbReference type="PANTHER" id="PTHR43304:SF1">
    <property type="entry name" value="PAC DOMAIN-CONTAINING PROTEIN"/>
    <property type="match status" value="1"/>
</dbReference>
<feature type="domain" description="PAC" evidence="8">
    <location>
        <begin position="335"/>
        <end position="386"/>
    </location>
</feature>
<dbReference type="NCBIfam" id="TIGR00229">
    <property type="entry name" value="sensory_box"/>
    <property type="match status" value="3"/>
</dbReference>
<accession>A0AAE3QUJ3</accession>
<dbReference type="SUPFAM" id="SSF55785">
    <property type="entry name" value="PYP-like sensor domain (PAS domain)"/>
    <property type="match status" value="4"/>
</dbReference>
<dbReference type="SMART" id="SM00086">
    <property type="entry name" value="PAC"/>
    <property type="match status" value="4"/>
</dbReference>
<dbReference type="InterPro" id="IPR005467">
    <property type="entry name" value="His_kinase_dom"/>
</dbReference>
<feature type="domain" description="PAS" evidence="7">
    <location>
        <begin position="129"/>
        <end position="199"/>
    </location>
</feature>
<dbReference type="SMART" id="SM00091">
    <property type="entry name" value="PAS"/>
    <property type="match status" value="4"/>
</dbReference>
<dbReference type="InterPro" id="IPR004358">
    <property type="entry name" value="Sig_transdc_His_kin-like_C"/>
</dbReference>
<dbReference type="InterPro" id="IPR000014">
    <property type="entry name" value="PAS"/>
</dbReference>
<dbReference type="Gene3D" id="3.30.450.20">
    <property type="entry name" value="PAS domain"/>
    <property type="match status" value="4"/>
</dbReference>
<dbReference type="EMBL" id="JASJOS010000012">
    <property type="protein sequence ID" value="MDJ1483740.1"/>
    <property type="molecule type" value="Genomic_DNA"/>
</dbReference>
<organism evidence="9 10">
    <name type="scientific">Xanthocytophaga flava</name>
    <dbReference type="NCBI Taxonomy" id="3048013"/>
    <lineage>
        <taxon>Bacteria</taxon>
        <taxon>Pseudomonadati</taxon>
        <taxon>Bacteroidota</taxon>
        <taxon>Cytophagia</taxon>
        <taxon>Cytophagales</taxon>
        <taxon>Rhodocytophagaceae</taxon>
        <taxon>Xanthocytophaga</taxon>
    </lineage>
</organism>
<dbReference type="PROSITE" id="PS50113">
    <property type="entry name" value="PAC"/>
    <property type="match status" value="3"/>
</dbReference>
<dbReference type="InterPro" id="IPR000700">
    <property type="entry name" value="PAS-assoc_C"/>
</dbReference>
<dbReference type="PANTHER" id="PTHR43304">
    <property type="entry name" value="PHYTOCHROME-LIKE PROTEIN CPH1"/>
    <property type="match status" value="1"/>
</dbReference>
<evidence type="ECO:0000259" key="6">
    <source>
        <dbReference type="PROSITE" id="PS50109"/>
    </source>
</evidence>
<dbReference type="GO" id="GO:0004673">
    <property type="term" value="F:protein histidine kinase activity"/>
    <property type="evidence" value="ECO:0007669"/>
    <property type="project" value="UniProtKB-EC"/>
</dbReference>
<keyword evidence="5" id="KW-0418">Kinase</keyword>
<dbReference type="SMART" id="SM00387">
    <property type="entry name" value="HATPase_c"/>
    <property type="match status" value="1"/>
</dbReference>
<evidence type="ECO:0000259" key="8">
    <source>
        <dbReference type="PROSITE" id="PS50113"/>
    </source>
</evidence>
<feature type="domain" description="PAC" evidence="8">
    <location>
        <begin position="463"/>
        <end position="516"/>
    </location>
</feature>
<dbReference type="InterPro" id="IPR036890">
    <property type="entry name" value="HATPase_C_sf"/>
</dbReference>
<dbReference type="PROSITE" id="PS50109">
    <property type="entry name" value="HIS_KIN"/>
    <property type="match status" value="1"/>
</dbReference>
<feature type="domain" description="Histidine kinase" evidence="6">
    <location>
        <begin position="534"/>
        <end position="744"/>
    </location>
</feature>
<dbReference type="Pfam" id="PF02518">
    <property type="entry name" value="HATPase_c"/>
    <property type="match status" value="1"/>
</dbReference>
<dbReference type="RefSeq" id="WP_313984051.1">
    <property type="nucleotide sequence ID" value="NZ_JASJOS010000012.1"/>
</dbReference>
<evidence type="ECO:0000313" key="9">
    <source>
        <dbReference type="EMBL" id="MDJ1483740.1"/>
    </source>
</evidence>
<dbReference type="PROSITE" id="PS50112">
    <property type="entry name" value="PAS"/>
    <property type="match status" value="3"/>
</dbReference>